<name>A0A9W8YWX5_9PEZI</name>
<feature type="domain" description="Heterokaryon incompatibility" evidence="1">
    <location>
        <begin position="55"/>
        <end position="183"/>
    </location>
</feature>
<reference evidence="2" key="1">
    <citation type="submission" date="2022-10" db="EMBL/GenBank/DDBJ databases">
        <title>Tapping the CABI collections for fungal endophytes: first genome assemblies for Collariella, Neodidymelliopsis, Ascochyta clinopodiicola, Didymella pomorum, Didymosphaeria variabile, Neocosmospora piperis and Neocucurbitaria cava.</title>
        <authorList>
            <person name="Hill R."/>
        </authorList>
    </citation>
    <scope>NUCLEOTIDE SEQUENCE</scope>
    <source>
        <strain evidence="2">IMI 355082</strain>
    </source>
</reference>
<evidence type="ECO:0000259" key="1">
    <source>
        <dbReference type="Pfam" id="PF06985"/>
    </source>
</evidence>
<accession>A0A9W8YWX5</accession>
<dbReference type="Proteomes" id="UP001140453">
    <property type="component" value="Unassembled WGS sequence"/>
</dbReference>
<sequence>MAEISPESPAISLYDPIDSRNQEIRVIHLAPGSFDDEIRMMLKPVHLTGTPSPEYEALSYVWGTVICPRAAFINNEPFTITSNLDIALRHLRQGSQERVLWVDALCINQRNDDEKSLQVQLMRTIYSIASKVTVWMGPADNKSTVFLECVDETAETTDAKAVLESALSFFSRDWFTRVWTVQEFELASKEPEMLCGNRSTYLSAAHFFLCNLHTAFDIHWGTKSAATVAATQGWSAFTRDLVSSIVDWCGTVPLEAAEDYQGEIASKMLITDGMLSLRQALSKPSKRCITVNSHGEAVAGPCTKLSALFPSVLSSVAHLKATLPVDKIYGILGVCQFEGKAIEPDYSRSVGSVYSHAMAHILVSGFEHGYPFWPVGMESSEAASFQLPSWVPDFSRGHLFHASTQRDKLGDLFRMCHLQSLTRSIQDAGYCFPFVDFTRDYQTLYAGGVDIGTVHESWSLHQPGCKASMEKLALIVHQVQQRGVPSDALRDALLGAGNSTSAEAFVSEEKEQSTGESVQRLRSFDASGLYEAAATSPGRTLFLTDNGQIGVTEGSVKRGDLLAGLFGINFPILLRWIGGAFKMVNIAHVANHELGHKNMPRGITKEDLLERYGFNIYAIE</sequence>
<evidence type="ECO:0000313" key="3">
    <source>
        <dbReference type="Proteomes" id="UP001140453"/>
    </source>
</evidence>
<dbReference type="EMBL" id="JAPEVB010000002">
    <property type="protein sequence ID" value="KAJ4394365.1"/>
    <property type="molecule type" value="Genomic_DNA"/>
</dbReference>
<organism evidence="2 3">
    <name type="scientific">Gnomoniopsis smithogilvyi</name>
    <dbReference type="NCBI Taxonomy" id="1191159"/>
    <lineage>
        <taxon>Eukaryota</taxon>
        <taxon>Fungi</taxon>
        <taxon>Dikarya</taxon>
        <taxon>Ascomycota</taxon>
        <taxon>Pezizomycotina</taxon>
        <taxon>Sordariomycetes</taxon>
        <taxon>Sordariomycetidae</taxon>
        <taxon>Diaporthales</taxon>
        <taxon>Gnomoniaceae</taxon>
        <taxon>Gnomoniopsis</taxon>
    </lineage>
</organism>
<dbReference type="Pfam" id="PF06985">
    <property type="entry name" value="HET"/>
    <property type="match status" value="1"/>
</dbReference>
<dbReference type="AlphaFoldDB" id="A0A9W8YWX5"/>
<evidence type="ECO:0000313" key="2">
    <source>
        <dbReference type="EMBL" id="KAJ4394365.1"/>
    </source>
</evidence>
<protein>
    <recommendedName>
        <fullName evidence="1">Heterokaryon incompatibility domain-containing protein</fullName>
    </recommendedName>
</protein>
<gene>
    <name evidence="2" type="ORF">N0V93_003582</name>
</gene>
<keyword evidence="3" id="KW-1185">Reference proteome</keyword>
<dbReference type="InterPro" id="IPR010730">
    <property type="entry name" value="HET"/>
</dbReference>
<dbReference type="PANTHER" id="PTHR24148:SF82">
    <property type="entry name" value="HETEROKARYON INCOMPATIBILITY DOMAIN-CONTAINING PROTEIN"/>
    <property type="match status" value="1"/>
</dbReference>
<dbReference type="InterPro" id="IPR052895">
    <property type="entry name" value="HetReg/Transcr_Mod"/>
</dbReference>
<dbReference type="PANTHER" id="PTHR24148">
    <property type="entry name" value="ANKYRIN REPEAT DOMAIN-CONTAINING PROTEIN 39 HOMOLOG-RELATED"/>
    <property type="match status" value="1"/>
</dbReference>
<proteinExistence type="predicted"/>
<comment type="caution">
    <text evidence="2">The sequence shown here is derived from an EMBL/GenBank/DDBJ whole genome shotgun (WGS) entry which is preliminary data.</text>
</comment>
<dbReference type="OrthoDB" id="2157530at2759"/>